<feature type="transmembrane region" description="Helical" evidence="4">
    <location>
        <begin position="126"/>
        <end position="146"/>
    </location>
</feature>
<evidence type="ECO:0000256" key="2">
    <source>
        <dbReference type="ARBA" id="ARBA00023136"/>
    </source>
</evidence>
<dbReference type="PANTHER" id="PTHR37042:SF4">
    <property type="entry name" value="OUTER MEMBRANE PROTEIN RV1973"/>
    <property type="match status" value="1"/>
</dbReference>
<feature type="region of interest" description="Disordered" evidence="3">
    <location>
        <begin position="257"/>
        <end position="294"/>
    </location>
</feature>
<keyword evidence="4" id="KW-0812">Transmembrane</keyword>
<evidence type="ECO:0008006" key="7">
    <source>
        <dbReference type="Google" id="ProtNLM"/>
    </source>
</evidence>
<evidence type="ECO:0000256" key="1">
    <source>
        <dbReference type="ARBA" id="ARBA00004370"/>
    </source>
</evidence>
<reference evidence="5 6" key="1">
    <citation type="submission" date="2020-04" db="EMBL/GenBank/DDBJ databases">
        <title>Phylogenetic Diversity and Antibacterial Activity against Ralstonia solanacearum of Endophytic Actinomycete Isolated from Moss.</title>
        <authorList>
            <person name="Zhuang X."/>
        </authorList>
    </citation>
    <scope>NUCLEOTIDE SEQUENCE [LARGE SCALE GENOMIC DNA]</scope>
    <source>
        <strain evidence="5 6">LD120</strain>
    </source>
</reference>
<feature type="compositionally biased region" description="Low complexity" evidence="3">
    <location>
        <begin position="24"/>
        <end position="52"/>
    </location>
</feature>
<dbReference type="PANTHER" id="PTHR37042">
    <property type="entry name" value="OUTER MEMBRANE PROTEIN RV1973"/>
    <property type="match status" value="1"/>
</dbReference>
<evidence type="ECO:0000256" key="3">
    <source>
        <dbReference type="SAM" id="MobiDB-lite"/>
    </source>
</evidence>
<feature type="compositionally biased region" description="Basic residues" evidence="3">
    <location>
        <begin position="1"/>
        <end position="15"/>
    </location>
</feature>
<comment type="caution">
    <text evidence="5">The sequence shown here is derived from an EMBL/GenBank/DDBJ whole genome shotgun (WGS) entry which is preliminary data.</text>
</comment>
<evidence type="ECO:0000313" key="5">
    <source>
        <dbReference type="EMBL" id="NKI43052.1"/>
    </source>
</evidence>
<name>A0ABX1H3W4_9ACTN</name>
<evidence type="ECO:0000313" key="6">
    <source>
        <dbReference type="Proteomes" id="UP000772196"/>
    </source>
</evidence>
<feature type="region of interest" description="Disordered" evidence="3">
    <location>
        <begin position="1"/>
        <end position="119"/>
    </location>
</feature>
<dbReference type="EMBL" id="JAAWWP010000010">
    <property type="protein sequence ID" value="NKI43052.1"/>
    <property type="molecule type" value="Genomic_DNA"/>
</dbReference>
<accession>A0ABX1H3W4</accession>
<organism evidence="5 6">
    <name type="scientific">Streptomyces physcomitrii</name>
    <dbReference type="NCBI Taxonomy" id="2724184"/>
    <lineage>
        <taxon>Bacteria</taxon>
        <taxon>Bacillati</taxon>
        <taxon>Actinomycetota</taxon>
        <taxon>Actinomycetes</taxon>
        <taxon>Kitasatosporales</taxon>
        <taxon>Streptomycetaceae</taxon>
        <taxon>Streptomyces</taxon>
    </lineage>
</organism>
<dbReference type="RefSeq" id="WP_168540642.1">
    <property type="nucleotide sequence ID" value="NZ_JAAWWP010000010.1"/>
</dbReference>
<keyword evidence="6" id="KW-1185">Reference proteome</keyword>
<comment type="subcellular location">
    <subcellularLocation>
        <location evidence="1">Membrane</location>
    </subcellularLocation>
</comment>
<gene>
    <name evidence="5" type="ORF">HFV08_17770</name>
</gene>
<keyword evidence="4" id="KW-1133">Transmembrane helix</keyword>
<feature type="compositionally biased region" description="Basic and acidic residues" evidence="3">
    <location>
        <begin position="271"/>
        <end position="286"/>
    </location>
</feature>
<dbReference type="Proteomes" id="UP000772196">
    <property type="component" value="Unassembled WGS sequence"/>
</dbReference>
<proteinExistence type="predicted"/>
<evidence type="ECO:0000256" key="4">
    <source>
        <dbReference type="SAM" id="Phobius"/>
    </source>
</evidence>
<sequence>MSTTRHHLNRQRRLSAARTVRAETPPTRSAAPASTTAPGSLGTLPAPGAPGTEPEEAADARLRGESPQAEPPPEPGGTRSEAEAPQGEEPQSKSKSKSGSEPEEPGPEPGKPAAPTAAAPTRTPRLLLAVLGILTLLLGAFAGLGFSRSAALEDDPAGRNTALTDLARTSEVKGKAGELVGSLFSYDYADPDKAAEAAATLLTGKAVDQHRALLADVRAQAPKQKLVLTTTVTDSAVERIEGDRARVLVYADQAGVSTAGGPAKSKPKKQSGKDEQPDAKDGKDAAGSDSTEGGASYAGAVFTLDLLHKDGRWLVSGIDTFGS</sequence>
<keyword evidence="2 4" id="KW-0472">Membrane</keyword>
<protein>
    <recommendedName>
        <fullName evidence="7">Integral membrane protein</fullName>
    </recommendedName>
</protein>